<name>A0A1G4ULL4_9HYPH</name>
<dbReference type="STRING" id="177413.SAMN05660859_4100"/>
<organism evidence="3 4">
    <name type="scientific">Ancylobacter rudongensis</name>
    <dbReference type="NCBI Taxonomy" id="177413"/>
    <lineage>
        <taxon>Bacteria</taxon>
        <taxon>Pseudomonadati</taxon>
        <taxon>Pseudomonadota</taxon>
        <taxon>Alphaproteobacteria</taxon>
        <taxon>Hyphomicrobiales</taxon>
        <taxon>Xanthobacteraceae</taxon>
        <taxon>Ancylobacter</taxon>
    </lineage>
</organism>
<dbReference type="InterPro" id="IPR011006">
    <property type="entry name" value="CheY-like_superfamily"/>
</dbReference>
<dbReference type="Pfam" id="PF00072">
    <property type="entry name" value="Response_reg"/>
    <property type="match status" value="1"/>
</dbReference>
<keyword evidence="1" id="KW-0597">Phosphoprotein</keyword>
<dbReference type="InterPro" id="IPR001789">
    <property type="entry name" value="Sig_transdc_resp-reg_receiver"/>
</dbReference>
<evidence type="ECO:0000256" key="1">
    <source>
        <dbReference type="PROSITE-ProRule" id="PRU00169"/>
    </source>
</evidence>
<dbReference type="InterPro" id="IPR052048">
    <property type="entry name" value="ST_Response_Regulator"/>
</dbReference>
<dbReference type="PANTHER" id="PTHR43228:SF1">
    <property type="entry name" value="TWO-COMPONENT RESPONSE REGULATOR ARR22"/>
    <property type="match status" value="1"/>
</dbReference>
<protein>
    <submittedName>
        <fullName evidence="3">Two-component system, chemotaxis family, response regulator CheY</fullName>
    </submittedName>
</protein>
<dbReference type="PANTHER" id="PTHR43228">
    <property type="entry name" value="TWO-COMPONENT RESPONSE REGULATOR"/>
    <property type="match status" value="1"/>
</dbReference>
<proteinExistence type="predicted"/>
<dbReference type="AlphaFoldDB" id="A0A1G4ULL4"/>
<dbReference type="RefSeq" id="WP_091443622.1">
    <property type="nucleotide sequence ID" value="NZ_FMTP01000009.1"/>
</dbReference>
<reference evidence="4" key="1">
    <citation type="submission" date="2016-10" db="EMBL/GenBank/DDBJ databases">
        <authorList>
            <person name="Varghese N."/>
            <person name="Submissions S."/>
        </authorList>
    </citation>
    <scope>NUCLEOTIDE SEQUENCE [LARGE SCALE GENOMIC DNA]</scope>
    <source>
        <strain evidence="4">CGMCC 1.1761</strain>
    </source>
</reference>
<accession>A0A1G4ULL4</accession>
<feature type="modified residue" description="4-aspartylphosphate" evidence="1">
    <location>
        <position position="52"/>
    </location>
</feature>
<dbReference type="SUPFAM" id="SSF52172">
    <property type="entry name" value="CheY-like"/>
    <property type="match status" value="1"/>
</dbReference>
<gene>
    <name evidence="3" type="ORF">SAMN05660859_4100</name>
</gene>
<dbReference type="SMART" id="SM00448">
    <property type="entry name" value="REC"/>
    <property type="match status" value="1"/>
</dbReference>
<keyword evidence="4" id="KW-1185">Reference proteome</keyword>
<feature type="domain" description="Response regulatory" evidence="2">
    <location>
        <begin position="3"/>
        <end position="119"/>
    </location>
</feature>
<dbReference type="Gene3D" id="3.40.50.2300">
    <property type="match status" value="1"/>
</dbReference>
<dbReference type="Proteomes" id="UP000198889">
    <property type="component" value="Unassembled WGS sequence"/>
</dbReference>
<evidence type="ECO:0000313" key="4">
    <source>
        <dbReference type="Proteomes" id="UP000198889"/>
    </source>
</evidence>
<sequence>MKTFLVVDDSTVVRKAARRMLETWSFRVEEAENGAVALHRCRQHMPDGILLDWNMPEVTGFEFLELLRGEAGGAAPRVVFCSTHNDAAHIASALSAGADEYIMKPFDADILREKLVEVGLLEEEPT</sequence>
<evidence type="ECO:0000313" key="3">
    <source>
        <dbReference type="EMBL" id="SCW94540.1"/>
    </source>
</evidence>
<dbReference type="CDD" id="cd17546">
    <property type="entry name" value="REC_hyHK_CKI1_RcsC-like"/>
    <property type="match status" value="1"/>
</dbReference>
<dbReference type="EMBL" id="FMTP01000009">
    <property type="protein sequence ID" value="SCW94540.1"/>
    <property type="molecule type" value="Genomic_DNA"/>
</dbReference>
<dbReference type="GO" id="GO:0000160">
    <property type="term" value="P:phosphorelay signal transduction system"/>
    <property type="evidence" value="ECO:0007669"/>
    <property type="project" value="InterPro"/>
</dbReference>
<dbReference type="PROSITE" id="PS50110">
    <property type="entry name" value="RESPONSE_REGULATORY"/>
    <property type="match status" value="1"/>
</dbReference>
<evidence type="ECO:0000259" key="2">
    <source>
        <dbReference type="PROSITE" id="PS50110"/>
    </source>
</evidence>